<dbReference type="RefSeq" id="XP_001026585.2">
    <property type="nucleotide sequence ID" value="XM_001026585.2"/>
</dbReference>
<protein>
    <submittedName>
        <fullName evidence="2">Transmembrane protein, putative</fullName>
    </submittedName>
</protein>
<evidence type="ECO:0000256" key="1">
    <source>
        <dbReference type="SAM" id="Phobius"/>
    </source>
</evidence>
<feature type="transmembrane region" description="Helical" evidence="1">
    <location>
        <begin position="73"/>
        <end position="97"/>
    </location>
</feature>
<dbReference type="EMBL" id="GG662299">
    <property type="protein sequence ID" value="EAS06340.2"/>
    <property type="molecule type" value="Genomic_DNA"/>
</dbReference>
<reference evidence="3" key="1">
    <citation type="journal article" date="2006" name="PLoS Biol.">
        <title>Macronuclear genome sequence of the ciliate Tetrahymena thermophila, a model eukaryote.</title>
        <authorList>
            <person name="Eisen J.A."/>
            <person name="Coyne R.S."/>
            <person name="Wu M."/>
            <person name="Wu D."/>
            <person name="Thiagarajan M."/>
            <person name="Wortman J.R."/>
            <person name="Badger J.H."/>
            <person name="Ren Q."/>
            <person name="Amedeo P."/>
            <person name="Jones K.M."/>
            <person name="Tallon L.J."/>
            <person name="Delcher A.L."/>
            <person name="Salzberg S.L."/>
            <person name="Silva J.C."/>
            <person name="Haas B.J."/>
            <person name="Majoros W.H."/>
            <person name="Farzad M."/>
            <person name="Carlton J.M."/>
            <person name="Smith R.K. Jr."/>
            <person name="Garg J."/>
            <person name="Pearlman R.E."/>
            <person name="Karrer K.M."/>
            <person name="Sun L."/>
            <person name="Manning G."/>
            <person name="Elde N.C."/>
            <person name="Turkewitz A.P."/>
            <person name="Asai D.J."/>
            <person name="Wilkes D.E."/>
            <person name="Wang Y."/>
            <person name="Cai H."/>
            <person name="Collins K."/>
            <person name="Stewart B.A."/>
            <person name="Lee S.R."/>
            <person name="Wilamowska K."/>
            <person name="Weinberg Z."/>
            <person name="Ruzzo W.L."/>
            <person name="Wloga D."/>
            <person name="Gaertig J."/>
            <person name="Frankel J."/>
            <person name="Tsao C.-C."/>
            <person name="Gorovsky M.A."/>
            <person name="Keeling P.J."/>
            <person name="Waller R.F."/>
            <person name="Patron N.J."/>
            <person name="Cherry J.M."/>
            <person name="Stover N.A."/>
            <person name="Krieger C.J."/>
            <person name="del Toro C."/>
            <person name="Ryder H.F."/>
            <person name="Williamson S.C."/>
            <person name="Barbeau R.A."/>
            <person name="Hamilton E.P."/>
            <person name="Orias E."/>
        </authorList>
    </citation>
    <scope>NUCLEOTIDE SEQUENCE [LARGE SCALE GENOMIC DNA]</scope>
    <source>
        <strain evidence="3">SB210</strain>
    </source>
</reference>
<keyword evidence="1" id="KW-1133">Transmembrane helix</keyword>
<keyword evidence="1" id="KW-0472">Membrane</keyword>
<evidence type="ECO:0000313" key="2">
    <source>
        <dbReference type="EMBL" id="EAS06340.2"/>
    </source>
</evidence>
<feature type="transmembrane region" description="Helical" evidence="1">
    <location>
        <begin position="155"/>
        <end position="172"/>
    </location>
</feature>
<feature type="transmembrane region" description="Helical" evidence="1">
    <location>
        <begin position="118"/>
        <end position="135"/>
    </location>
</feature>
<keyword evidence="1 2" id="KW-0812">Transmembrane</keyword>
<evidence type="ECO:0000313" key="3">
    <source>
        <dbReference type="Proteomes" id="UP000009168"/>
    </source>
</evidence>
<feature type="transmembrane region" description="Helical" evidence="1">
    <location>
        <begin position="230"/>
        <end position="250"/>
    </location>
</feature>
<keyword evidence="3" id="KW-1185">Reference proteome</keyword>
<feature type="transmembrane region" description="Helical" evidence="1">
    <location>
        <begin position="12"/>
        <end position="31"/>
    </location>
</feature>
<name>I7LXW8_TETTS</name>
<sequence length="290" mass="33553">MTSSTFFDDEILRIGNIISASLSLLSALNFLIFQKKKEIFSRLVFFLQFFSMVQNLSYLSLNENIFNIPPSVAIFANLLATYSLLFTTICIILIYISGIQYIFDSGSSIRSQKRIEKAFLLFICLSILIALYPIFEQQAESSDFIYQKNNNTFILLVIFPSILLFFSLLLMLRARQKRLTYNKEMRSLLINNNMLTEPKIIMAFTIYNIAQLTYTFSDKNRDISIDSQLLIPYSFCGFIISFHYIFYSGLYKSSIIDKIKSTFSDDSFNDDRSLVGDPHAETMSNEFDKK</sequence>
<dbReference type="KEGG" id="tet:TTHERM_00332180"/>
<proteinExistence type="predicted"/>
<dbReference type="InParanoid" id="I7LXW8"/>
<dbReference type="GeneID" id="7826707"/>
<feature type="transmembrane region" description="Helical" evidence="1">
    <location>
        <begin position="43"/>
        <end position="61"/>
    </location>
</feature>
<accession>I7LXW8</accession>
<organism evidence="2 3">
    <name type="scientific">Tetrahymena thermophila (strain SB210)</name>
    <dbReference type="NCBI Taxonomy" id="312017"/>
    <lineage>
        <taxon>Eukaryota</taxon>
        <taxon>Sar</taxon>
        <taxon>Alveolata</taxon>
        <taxon>Ciliophora</taxon>
        <taxon>Intramacronucleata</taxon>
        <taxon>Oligohymenophorea</taxon>
        <taxon>Hymenostomatida</taxon>
        <taxon>Tetrahymenina</taxon>
        <taxon>Tetrahymenidae</taxon>
        <taxon>Tetrahymena</taxon>
    </lineage>
</organism>
<feature type="transmembrane region" description="Helical" evidence="1">
    <location>
        <begin position="193"/>
        <end position="210"/>
    </location>
</feature>
<gene>
    <name evidence="2" type="ORF">TTHERM_00332180</name>
</gene>
<dbReference type="Proteomes" id="UP000009168">
    <property type="component" value="Unassembled WGS sequence"/>
</dbReference>
<dbReference type="AlphaFoldDB" id="I7LXW8"/>